<organism evidence="1">
    <name type="scientific">Anguilla anguilla</name>
    <name type="common">European freshwater eel</name>
    <name type="synonym">Muraena anguilla</name>
    <dbReference type="NCBI Taxonomy" id="7936"/>
    <lineage>
        <taxon>Eukaryota</taxon>
        <taxon>Metazoa</taxon>
        <taxon>Chordata</taxon>
        <taxon>Craniata</taxon>
        <taxon>Vertebrata</taxon>
        <taxon>Euteleostomi</taxon>
        <taxon>Actinopterygii</taxon>
        <taxon>Neopterygii</taxon>
        <taxon>Teleostei</taxon>
        <taxon>Anguilliformes</taxon>
        <taxon>Anguillidae</taxon>
        <taxon>Anguilla</taxon>
    </lineage>
</organism>
<sequence length="56" mass="6432">MLYVLKLKVKMMCTINVSRVHVHACKQDALKLKISLRIVPNLVTLVHNCMNLKQNS</sequence>
<protein>
    <submittedName>
        <fullName evidence="1">Uncharacterized protein</fullName>
    </submittedName>
</protein>
<reference evidence="1" key="2">
    <citation type="journal article" date="2015" name="Fish Shellfish Immunol.">
        <title>Early steps in the European eel (Anguilla anguilla)-Vibrio vulnificus interaction in the gills: Role of the RtxA13 toxin.</title>
        <authorList>
            <person name="Callol A."/>
            <person name="Pajuelo D."/>
            <person name="Ebbesson L."/>
            <person name="Teles M."/>
            <person name="MacKenzie S."/>
            <person name="Amaro C."/>
        </authorList>
    </citation>
    <scope>NUCLEOTIDE SEQUENCE</scope>
</reference>
<proteinExistence type="predicted"/>
<accession>A0A0E9Y0Z4</accession>
<dbReference type="AlphaFoldDB" id="A0A0E9Y0Z4"/>
<dbReference type="EMBL" id="GBXM01000827">
    <property type="protein sequence ID" value="JAI07751.1"/>
    <property type="molecule type" value="Transcribed_RNA"/>
</dbReference>
<name>A0A0E9Y0Z4_ANGAN</name>
<evidence type="ECO:0000313" key="1">
    <source>
        <dbReference type="EMBL" id="JAI07751.1"/>
    </source>
</evidence>
<reference evidence="1" key="1">
    <citation type="submission" date="2014-11" db="EMBL/GenBank/DDBJ databases">
        <authorList>
            <person name="Amaro Gonzalez C."/>
        </authorList>
    </citation>
    <scope>NUCLEOTIDE SEQUENCE</scope>
</reference>